<dbReference type="PROSITE" id="PS00135">
    <property type="entry name" value="TRYPSIN_SER"/>
    <property type="match status" value="1"/>
</dbReference>
<evidence type="ECO:0000256" key="5">
    <source>
        <dbReference type="RuleBase" id="RU363034"/>
    </source>
</evidence>
<evidence type="ECO:0000313" key="8">
    <source>
        <dbReference type="EMBL" id="KAK7096036.1"/>
    </source>
</evidence>
<reference evidence="8 9" key="1">
    <citation type="submission" date="2024-02" db="EMBL/GenBank/DDBJ databases">
        <title>Chromosome-scale genome assembly of the rough periwinkle Littorina saxatilis.</title>
        <authorList>
            <person name="De Jode A."/>
            <person name="Faria R."/>
            <person name="Formenti G."/>
            <person name="Sims Y."/>
            <person name="Smith T.P."/>
            <person name="Tracey A."/>
            <person name="Wood J.M.D."/>
            <person name="Zagrodzka Z.B."/>
            <person name="Johannesson K."/>
            <person name="Butlin R.K."/>
            <person name="Leder E.H."/>
        </authorList>
    </citation>
    <scope>NUCLEOTIDE SEQUENCE [LARGE SCALE GENOMIC DNA]</scope>
    <source>
        <strain evidence="8">Snail1</strain>
        <tissue evidence="8">Muscle</tissue>
    </source>
</reference>
<dbReference type="CDD" id="cd00190">
    <property type="entry name" value="Tryp_SPc"/>
    <property type="match status" value="1"/>
</dbReference>
<evidence type="ECO:0000256" key="6">
    <source>
        <dbReference type="SAM" id="SignalP"/>
    </source>
</evidence>
<dbReference type="Proteomes" id="UP001374579">
    <property type="component" value="Unassembled WGS sequence"/>
</dbReference>
<dbReference type="PRINTS" id="PR00722">
    <property type="entry name" value="CHYMOTRYPSIN"/>
</dbReference>
<dbReference type="FunFam" id="2.40.10.10:FF:000003">
    <property type="entry name" value="Transmembrane serine protease 3"/>
    <property type="match status" value="1"/>
</dbReference>
<dbReference type="GO" id="GO:0006508">
    <property type="term" value="P:proteolysis"/>
    <property type="evidence" value="ECO:0007669"/>
    <property type="project" value="UniProtKB-KW"/>
</dbReference>
<protein>
    <recommendedName>
        <fullName evidence="7">Peptidase S1 domain-containing protein</fullName>
    </recommendedName>
</protein>
<keyword evidence="9" id="KW-1185">Reference proteome</keyword>
<dbReference type="PROSITE" id="PS00134">
    <property type="entry name" value="TRYPSIN_HIS"/>
    <property type="match status" value="1"/>
</dbReference>
<dbReference type="InterPro" id="IPR001314">
    <property type="entry name" value="Peptidase_S1A"/>
</dbReference>
<dbReference type="SUPFAM" id="SSF50494">
    <property type="entry name" value="Trypsin-like serine proteases"/>
    <property type="match status" value="1"/>
</dbReference>
<keyword evidence="1 5" id="KW-0645">Protease</keyword>
<proteinExistence type="predicted"/>
<evidence type="ECO:0000256" key="1">
    <source>
        <dbReference type="ARBA" id="ARBA00022670"/>
    </source>
</evidence>
<dbReference type="InterPro" id="IPR033116">
    <property type="entry name" value="TRYPSIN_SER"/>
</dbReference>
<dbReference type="PROSITE" id="PS50240">
    <property type="entry name" value="TRYPSIN_DOM"/>
    <property type="match status" value="1"/>
</dbReference>
<dbReference type="PANTHER" id="PTHR24252:SF7">
    <property type="entry name" value="HYALIN"/>
    <property type="match status" value="1"/>
</dbReference>
<dbReference type="PANTHER" id="PTHR24252">
    <property type="entry name" value="ACROSIN-RELATED"/>
    <property type="match status" value="1"/>
</dbReference>
<organism evidence="8 9">
    <name type="scientific">Littorina saxatilis</name>
    <dbReference type="NCBI Taxonomy" id="31220"/>
    <lineage>
        <taxon>Eukaryota</taxon>
        <taxon>Metazoa</taxon>
        <taxon>Spiralia</taxon>
        <taxon>Lophotrochozoa</taxon>
        <taxon>Mollusca</taxon>
        <taxon>Gastropoda</taxon>
        <taxon>Caenogastropoda</taxon>
        <taxon>Littorinimorpha</taxon>
        <taxon>Littorinoidea</taxon>
        <taxon>Littorinidae</taxon>
        <taxon>Littorina</taxon>
    </lineage>
</organism>
<feature type="signal peptide" evidence="6">
    <location>
        <begin position="1"/>
        <end position="16"/>
    </location>
</feature>
<name>A0AAN9AZS5_9CAEN</name>
<keyword evidence="6" id="KW-0732">Signal</keyword>
<gene>
    <name evidence="8" type="ORF">V1264_005382</name>
</gene>
<accession>A0AAN9AZS5</accession>
<dbReference type="InterPro" id="IPR009003">
    <property type="entry name" value="Peptidase_S1_PA"/>
</dbReference>
<evidence type="ECO:0000259" key="7">
    <source>
        <dbReference type="PROSITE" id="PS50240"/>
    </source>
</evidence>
<feature type="domain" description="Peptidase S1" evidence="7">
    <location>
        <begin position="88"/>
        <end position="319"/>
    </location>
</feature>
<evidence type="ECO:0000256" key="2">
    <source>
        <dbReference type="ARBA" id="ARBA00022801"/>
    </source>
</evidence>
<dbReference type="InterPro" id="IPR001254">
    <property type="entry name" value="Trypsin_dom"/>
</dbReference>
<keyword evidence="4" id="KW-1015">Disulfide bond</keyword>
<dbReference type="AlphaFoldDB" id="A0AAN9AZS5"/>
<evidence type="ECO:0000256" key="4">
    <source>
        <dbReference type="ARBA" id="ARBA00023157"/>
    </source>
</evidence>
<keyword evidence="2 5" id="KW-0378">Hydrolase</keyword>
<dbReference type="SMART" id="SM00020">
    <property type="entry name" value="Tryp_SPc"/>
    <property type="match status" value="1"/>
</dbReference>
<comment type="caution">
    <text evidence="8">The sequence shown here is derived from an EMBL/GenBank/DDBJ whole genome shotgun (WGS) entry which is preliminary data.</text>
</comment>
<dbReference type="Gene3D" id="2.40.10.10">
    <property type="entry name" value="Trypsin-like serine proteases"/>
    <property type="match status" value="1"/>
</dbReference>
<sequence length="322" mass="34298">MLRCFLLLGCVGLAFGADCQTLYGGECHNFLVGCPSGFSHYTVSHCGFLSQCCYNDVPSGHVQSTSAPGSHPSSNSCGVSAVNDHHRIVGGHSAQAGEYPWQVSLMYNGQHLCGGTLIDSHHVVTAAHCFEDTYLDYWTVGLGLTDISYVSHSNKHGVAHISVHGSYDKNTHHNDIALVVLSSPVDIRGQSVRPACLPQSGESFESRYCTVTGWGASHSGGGAVRYLQEVDIPVITNNLCKYYLGSGAQITSKQICAGLTQGGKDACQGDSGGPMVCEKDGVWKLAGVVSWGVGCAERYTPGVYTRVSEYLDWISTAVHSNK</sequence>
<evidence type="ECO:0000313" key="9">
    <source>
        <dbReference type="Proteomes" id="UP001374579"/>
    </source>
</evidence>
<dbReference type="InterPro" id="IPR043504">
    <property type="entry name" value="Peptidase_S1_PA_chymotrypsin"/>
</dbReference>
<dbReference type="GO" id="GO:0004252">
    <property type="term" value="F:serine-type endopeptidase activity"/>
    <property type="evidence" value="ECO:0007669"/>
    <property type="project" value="InterPro"/>
</dbReference>
<keyword evidence="3 5" id="KW-0720">Serine protease</keyword>
<feature type="chain" id="PRO_5042989102" description="Peptidase S1 domain-containing protein" evidence="6">
    <location>
        <begin position="17"/>
        <end position="322"/>
    </location>
</feature>
<dbReference type="Pfam" id="PF00089">
    <property type="entry name" value="Trypsin"/>
    <property type="match status" value="1"/>
</dbReference>
<dbReference type="EMBL" id="JBAMIC010000014">
    <property type="protein sequence ID" value="KAK7096036.1"/>
    <property type="molecule type" value="Genomic_DNA"/>
</dbReference>
<evidence type="ECO:0000256" key="3">
    <source>
        <dbReference type="ARBA" id="ARBA00022825"/>
    </source>
</evidence>
<dbReference type="InterPro" id="IPR018114">
    <property type="entry name" value="TRYPSIN_HIS"/>
</dbReference>